<evidence type="ECO:0000313" key="2">
    <source>
        <dbReference type="Proteomes" id="UP001189429"/>
    </source>
</evidence>
<reference evidence="1" key="1">
    <citation type="submission" date="2023-10" db="EMBL/GenBank/DDBJ databases">
        <authorList>
            <person name="Chen Y."/>
            <person name="Shah S."/>
            <person name="Dougan E. K."/>
            <person name="Thang M."/>
            <person name="Chan C."/>
        </authorList>
    </citation>
    <scope>NUCLEOTIDE SEQUENCE [LARGE SCALE GENOMIC DNA]</scope>
</reference>
<gene>
    <name evidence="1" type="ORF">PCOR1329_LOCUS72673</name>
</gene>
<name>A0ABN9X206_9DINO</name>
<dbReference type="Proteomes" id="UP001189429">
    <property type="component" value="Unassembled WGS sequence"/>
</dbReference>
<proteinExistence type="predicted"/>
<feature type="non-terminal residue" evidence="1">
    <location>
        <position position="143"/>
    </location>
</feature>
<accession>A0ABN9X206</accession>
<keyword evidence="2" id="KW-1185">Reference proteome</keyword>
<protein>
    <submittedName>
        <fullName evidence="1">Uncharacterized protein</fullName>
    </submittedName>
</protein>
<organism evidence="1 2">
    <name type="scientific">Prorocentrum cordatum</name>
    <dbReference type="NCBI Taxonomy" id="2364126"/>
    <lineage>
        <taxon>Eukaryota</taxon>
        <taxon>Sar</taxon>
        <taxon>Alveolata</taxon>
        <taxon>Dinophyceae</taxon>
        <taxon>Prorocentrales</taxon>
        <taxon>Prorocentraceae</taxon>
        <taxon>Prorocentrum</taxon>
    </lineage>
</organism>
<sequence length="143" mass="15520">AGPEHAAMLKFFREPRDDTALPWAVHKWKQAPEVHVVAEVVWLYRAVLEDVMLRNTADGEGLAAKDEKAKRARSPAMIEPKWVPFKEESSDPLKLALVVGNLTTSEAAEGGKSALKLGDVTGALGVFETVGESILGDSDKPEE</sequence>
<evidence type="ECO:0000313" key="1">
    <source>
        <dbReference type="EMBL" id="CAK0893295.1"/>
    </source>
</evidence>
<feature type="non-terminal residue" evidence="1">
    <location>
        <position position="1"/>
    </location>
</feature>
<dbReference type="EMBL" id="CAUYUJ010019727">
    <property type="protein sequence ID" value="CAK0893295.1"/>
    <property type="molecule type" value="Genomic_DNA"/>
</dbReference>
<comment type="caution">
    <text evidence="1">The sequence shown here is derived from an EMBL/GenBank/DDBJ whole genome shotgun (WGS) entry which is preliminary data.</text>
</comment>